<keyword evidence="1" id="KW-0812">Transmembrane</keyword>
<gene>
    <name evidence="2" type="ORF">OEV98_12620</name>
</gene>
<keyword evidence="1" id="KW-1133">Transmembrane helix</keyword>
<accession>A0AAE3LN75</accession>
<keyword evidence="3" id="KW-1185">Reference proteome</keyword>
<comment type="caution">
    <text evidence="2">The sequence shown here is derived from an EMBL/GenBank/DDBJ whole genome shotgun (WGS) entry which is preliminary data.</text>
</comment>
<organism evidence="2 3">
    <name type="scientific">Perspicuibacillus lycopersici</name>
    <dbReference type="NCBI Taxonomy" id="1325689"/>
    <lineage>
        <taxon>Bacteria</taxon>
        <taxon>Bacillati</taxon>
        <taxon>Bacillota</taxon>
        <taxon>Bacilli</taxon>
        <taxon>Bacillales</taxon>
        <taxon>Bacillaceae</taxon>
        <taxon>Perspicuibacillus</taxon>
    </lineage>
</organism>
<sequence length="287" mass="33106">MKQKRNKLMKLVGWIFFLFALAFFCLQMGYLFVHSRYQVEYIDNRLFYIINIFCVLCLIVAIFILLTLTKKIRIALSSVALLFIIVNTWLLIKSNQQIKNITSISPDWVQVFSIKEDVASGEAMYYRSYYGILGRAKERLSFYPQEEVKLEWLANDIAAVTYKAEDQTLQQFIATYGDRGSGRSYYYVGAEMHGSWQADDSKVISDTEGISIIENGKTEWFPWDNIVQFGTLAVVLMKNSEAAWTIALDENFEVHSEALVPTTGNIILYKATMEQTDPIVLRCEDEY</sequence>
<name>A0AAE3LN75_9BACI</name>
<reference evidence="2" key="1">
    <citation type="submission" date="2022-10" db="EMBL/GenBank/DDBJ databases">
        <title>Description of Fervidibacillus gen. nov. in the family Fervidibacillaceae fam. nov. with two species, Fervidibacillus albus sp. nov., and Fervidibacillus halotolerans sp. nov., isolated from tidal flat sediments.</title>
        <authorList>
            <person name="Kwon K.K."/>
            <person name="Yang S.-H."/>
        </authorList>
    </citation>
    <scope>NUCLEOTIDE SEQUENCE</scope>
    <source>
        <strain evidence="2">JCM 19140</strain>
    </source>
</reference>
<evidence type="ECO:0000256" key="1">
    <source>
        <dbReference type="SAM" id="Phobius"/>
    </source>
</evidence>
<keyword evidence="1" id="KW-0472">Membrane</keyword>
<proteinExistence type="predicted"/>
<evidence type="ECO:0000313" key="2">
    <source>
        <dbReference type="EMBL" id="MCU9614380.1"/>
    </source>
</evidence>
<feature type="transmembrane region" description="Helical" evidence="1">
    <location>
        <begin position="45"/>
        <end position="67"/>
    </location>
</feature>
<feature type="transmembrane region" description="Helical" evidence="1">
    <location>
        <begin position="74"/>
        <end position="92"/>
    </location>
</feature>
<dbReference type="RefSeq" id="WP_263073661.1">
    <property type="nucleotide sequence ID" value="NZ_JAOUSF010000004.1"/>
</dbReference>
<dbReference type="Proteomes" id="UP001209318">
    <property type="component" value="Unassembled WGS sequence"/>
</dbReference>
<evidence type="ECO:0000313" key="3">
    <source>
        <dbReference type="Proteomes" id="UP001209318"/>
    </source>
</evidence>
<dbReference type="EMBL" id="JAOUSF010000004">
    <property type="protein sequence ID" value="MCU9614380.1"/>
    <property type="molecule type" value="Genomic_DNA"/>
</dbReference>
<protein>
    <submittedName>
        <fullName evidence="2">Uncharacterized protein</fullName>
    </submittedName>
</protein>
<feature type="transmembrane region" description="Helical" evidence="1">
    <location>
        <begin position="12"/>
        <end position="33"/>
    </location>
</feature>
<dbReference type="AlphaFoldDB" id="A0AAE3LN75"/>